<dbReference type="GO" id="GO:0000160">
    <property type="term" value="P:phosphorelay signal transduction system"/>
    <property type="evidence" value="ECO:0007669"/>
    <property type="project" value="InterPro"/>
</dbReference>
<evidence type="ECO:0000256" key="2">
    <source>
        <dbReference type="ARBA" id="ARBA00023125"/>
    </source>
</evidence>
<dbReference type="CDD" id="cd17535">
    <property type="entry name" value="REC_NarL-like"/>
    <property type="match status" value="1"/>
</dbReference>
<dbReference type="AlphaFoldDB" id="A0A1G9SDJ3"/>
<proteinExistence type="predicted"/>
<protein>
    <submittedName>
        <fullName evidence="6">DNA-binding response regulator, NarL/FixJ family, contains REC and HTH domains</fullName>
    </submittedName>
</protein>
<dbReference type="InterPro" id="IPR011006">
    <property type="entry name" value="CheY-like_superfamily"/>
</dbReference>
<feature type="modified residue" description="4-aspartylphosphate" evidence="3">
    <location>
        <position position="55"/>
    </location>
</feature>
<evidence type="ECO:0000256" key="3">
    <source>
        <dbReference type="PROSITE-ProRule" id="PRU00169"/>
    </source>
</evidence>
<dbReference type="SMART" id="SM00421">
    <property type="entry name" value="HTH_LUXR"/>
    <property type="match status" value="1"/>
</dbReference>
<dbReference type="Proteomes" id="UP000183200">
    <property type="component" value="Unassembled WGS sequence"/>
</dbReference>
<dbReference type="Pfam" id="PF00196">
    <property type="entry name" value="GerE"/>
    <property type="match status" value="1"/>
</dbReference>
<gene>
    <name evidence="6" type="ORF">SAMN05421820_103562</name>
</gene>
<keyword evidence="2 6" id="KW-0238">DNA-binding</keyword>
<dbReference type="CDD" id="cd06170">
    <property type="entry name" value="LuxR_C_like"/>
    <property type="match status" value="1"/>
</dbReference>
<dbReference type="RefSeq" id="WP_074606396.1">
    <property type="nucleotide sequence ID" value="NZ_FNGY01000003.1"/>
</dbReference>
<dbReference type="PANTHER" id="PTHR43214:SF43">
    <property type="entry name" value="TWO-COMPONENT RESPONSE REGULATOR"/>
    <property type="match status" value="1"/>
</dbReference>
<feature type="domain" description="Response regulatory" evidence="5">
    <location>
        <begin position="3"/>
        <end position="120"/>
    </location>
</feature>
<dbReference type="PANTHER" id="PTHR43214">
    <property type="entry name" value="TWO-COMPONENT RESPONSE REGULATOR"/>
    <property type="match status" value="1"/>
</dbReference>
<dbReference type="InterPro" id="IPR039420">
    <property type="entry name" value="WalR-like"/>
</dbReference>
<evidence type="ECO:0000259" key="5">
    <source>
        <dbReference type="PROSITE" id="PS50110"/>
    </source>
</evidence>
<name>A0A1G9SDJ3_9SPHI</name>
<dbReference type="GO" id="GO:0003677">
    <property type="term" value="F:DNA binding"/>
    <property type="evidence" value="ECO:0007669"/>
    <property type="project" value="UniProtKB-KW"/>
</dbReference>
<dbReference type="GO" id="GO:0006355">
    <property type="term" value="P:regulation of DNA-templated transcription"/>
    <property type="evidence" value="ECO:0007669"/>
    <property type="project" value="InterPro"/>
</dbReference>
<dbReference type="PRINTS" id="PR00038">
    <property type="entry name" value="HTHLUXR"/>
</dbReference>
<dbReference type="SUPFAM" id="SSF46894">
    <property type="entry name" value="C-terminal effector domain of the bipartite response regulators"/>
    <property type="match status" value="1"/>
</dbReference>
<dbReference type="OrthoDB" id="9797341at2"/>
<sequence length="216" mass="24020">MLQVLLAEDHNIVRNGIRMLLETDQDINIAAEAVNGIEVLEYVASGQQVDVVLADINMPGMDGMMLLKEMKLLKPETYVMMLSMHDNEKYVAQAFTEGASGYLLKSVSADELIFSLKHVGTGGKYLCSELSIRMLDKLMLNGYHSVSDTKVSIEFSLREIEVLHLIAEGLTNNEMSEQLFISKRTVEGHRQSLIEKTGARNTAALIRYAVLNGVIQ</sequence>
<dbReference type="SUPFAM" id="SSF52172">
    <property type="entry name" value="CheY-like"/>
    <property type="match status" value="1"/>
</dbReference>
<reference evidence="7" key="1">
    <citation type="submission" date="2016-10" db="EMBL/GenBank/DDBJ databases">
        <authorList>
            <person name="Varghese N."/>
            <person name="Submissions S."/>
        </authorList>
    </citation>
    <scope>NUCLEOTIDE SEQUENCE [LARGE SCALE GENOMIC DNA]</scope>
    <source>
        <strain evidence="7">DSM 19110</strain>
    </source>
</reference>
<organism evidence="6 7">
    <name type="scientific">Pedobacter steynii</name>
    <dbReference type="NCBI Taxonomy" id="430522"/>
    <lineage>
        <taxon>Bacteria</taxon>
        <taxon>Pseudomonadati</taxon>
        <taxon>Bacteroidota</taxon>
        <taxon>Sphingobacteriia</taxon>
        <taxon>Sphingobacteriales</taxon>
        <taxon>Sphingobacteriaceae</taxon>
        <taxon>Pedobacter</taxon>
    </lineage>
</organism>
<dbReference type="EMBL" id="FNGY01000003">
    <property type="protein sequence ID" value="SDM33544.1"/>
    <property type="molecule type" value="Genomic_DNA"/>
</dbReference>
<keyword evidence="7" id="KW-1185">Reference proteome</keyword>
<dbReference type="PROSITE" id="PS50043">
    <property type="entry name" value="HTH_LUXR_2"/>
    <property type="match status" value="1"/>
</dbReference>
<feature type="domain" description="HTH luxR-type" evidence="4">
    <location>
        <begin position="148"/>
        <end position="213"/>
    </location>
</feature>
<dbReference type="SMART" id="SM00448">
    <property type="entry name" value="REC"/>
    <property type="match status" value="1"/>
</dbReference>
<dbReference type="InterPro" id="IPR058245">
    <property type="entry name" value="NreC/VraR/RcsB-like_REC"/>
</dbReference>
<dbReference type="PROSITE" id="PS50110">
    <property type="entry name" value="RESPONSE_REGULATORY"/>
    <property type="match status" value="1"/>
</dbReference>
<dbReference type="Pfam" id="PF00072">
    <property type="entry name" value="Response_reg"/>
    <property type="match status" value="1"/>
</dbReference>
<dbReference type="InterPro" id="IPR000792">
    <property type="entry name" value="Tscrpt_reg_LuxR_C"/>
</dbReference>
<accession>A0A1G9SDJ3</accession>
<dbReference type="InterPro" id="IPR001789">
    <property type="entry name" value="Sig_transdc_resp-reg_receiver"/>
</dbReference>
<dbReference type="Gene3D" id="3.40.50.2300">
    <property type="match status" value="1"/>
</dbReference>
<evidence type="ECO:0000259" key="4">
    <source>
        <dbReference type="PROSITE" id="PS50043"/>
    </source>
</evidence>
<keyword evidence="1 3" id="KW-0597">Phosphoprotein</keyword>
<dbReference type="InterPro" id="IPR016032">
    <property type="entry name" value="Sig_transdc_resp-reg_C-effctor"/>
</dbReference>
<evidence type="ECO:0000313" key="6">
    <source>
        <dbReference type="EMBL" id="SDM33544.1"/>
    </source>
</evidence>
<evidence type="ECO:0000313" key="7">
    <source>
        <dbReference type="Proteomes" id="UP000183200"/>
    </source>
</evidence>
<evidence type="ECO:0000256" key="1">
    <source>
        <dbReference type="ARBA" id="ARBA00022553"/>
    </source>
</evidence>